<keyword evidence="6" id="KW-0472">Membrane</keyword>
<keyword evidence="1" id="KW-0436">Ligase</keyword>
<dbReference type="InterPro" id="IPR009080">
    <property type="entry name" value="tRNAsynth_Ia_anticodon-bd"/>
</dbReference>
<dbReference type="Gene3D" id="3.40.50.620">
    <property type="entry name" value="HUPs"/>
    <property type="match status" value="1"/>
</dbReference>
<evidence type="ECO:0000256" key="5">
    <source>
        <dbReference type="ARBA" id="ARBA00023146"/>
    </source>
</evidence>
<dbReference type="AlphaFoldDB" id="A0A7J9LER6"/>
<evidence type="ECO:0000256" key="2">
    <source>
        <dbReference type="ARBA" id="ARBA00022741"/>
    </source>
</evidence>
<keyword evidence="6" id="KW-0812">Transmembrane</keyword>
<protein>
    <recommendedName>
        <fullName evidence="7">Aminoacyl-tRNA synthetase class Ia domain-containing protein</fullName>
    </recommendedName>
</protein>
<dbReference type="EMBL" id="JABFAF010000006">
    <property type="protein sequence ID" value="MBA0857188.1"/>
    <property type="molecule type" value="Genomic_DNA"/>
</dbReference>
<evidence type="ECO:0000256" key="4">
    <source>
        <dbReference type="ARBA" id="ARBA00022917"/>
    </source>
</evidence>
<evidence type="ECO:0000256" key="6">
    <source>
        <dbReference type="SAM" id="Phobius"/>
    </source>
</evidence>
<keyword evidence="3" id="KW-0067">ATP-binding</keyword>
<dbReference type="InterPro" id="IPR023586">
    <property type="entry name" value="Ile-tRNA-ligase_type2"/>
</dbReference>
<proteinExistence type="predicted"/>
<comment type="caution">
    <text evidence="8">The sequence shown here is derived from an EMBL/GenBank/DDBJ whole genome shotgun (WGS) entry which is preliminary data.</text>
</comment>
<accession>A0A7J9LER6</accession>
<keyword evidence="2" id="KW-0547">Nucleotide-binding</keyword>
<dbReference type="GO" id="GO:0005524">
    <property type="term" value="F:ATP binding"/>
    <property type="evidence" value="ECO:0007669"/>
    <property type="project" value="UniProtKB-KW"/>
</dbReference>
<evidence type="ECO:0000313" key="9">
    <source>
        <dbReference type="Proteomes" id="UP000593576"/>
    </source>
</evidence>
<dbReference type="GO" id="GO:0006428">
    <property type="term" value="P:isoleucyl-tRNA aminoacylation"/>
    <property type="evidence" value="ECO:0007669"/>
    <property type="project" value="TreeGrafter"/>
</dbReference>
<dbReference type="Pfam" id="PF00133">
    <property type="entry name" value="tRNA-synt_1"/>
    <property type="match status" value="1"/>
</dbReference>
<dbReference type="InterPro" id="IPR014729">
    <property type="entry name" value="Rossmann-like_a/b/a_fold"/>
</dbReference>
<dbReference type="Gene3D" id="1.10.730.10">
    <property type="entry name" value="Isoleucyl-tRNA Synthetase, Domain 1"/>
    <property type="match status" value="1"/>
</dbReference>
<organism evidence="8 9">
    <name type="scientific">Gossypium schwendimanii</name>
    <name type="common">Cotton</name>
    <dbReference type="NCBI Taxonomy" id="34291"/>
    <lineage>
        <taxon>Eukaryota</taxon>
        <taxon>Viridiplantae</taxon>
        <taxon>Streptophyta</taxon>
        <taxon>Embryophyta</taxon>
        <taxon>Tracheophyta</taxon>
        <taxon>Spermatophyta</taxon>
        <taxon>Magnoliopsida</taxon>
        <taxon>eudicotyledons</taxon>
        <taxon>Gunneridae</taxon>
        <taxon>Pentapetalae</taxon>
        <taxon>rosids</taxon>
        <taxon>malvids</taxon>
        <taxon>Malvales</taxon>
        <taxon>Malvaceae</taxon>
        <taxon>Malvoideae</taxon>
        <taxon>Gossypium</taxon>
    </lineage>
</organism>
<dbReference type="Proteomes" id="UP000593576">
    <property type="component" value="Unassembled WGS sequence"/>
</dbReference>
<gene>
    <name evidence="8" type="ORF">Goshw_008797</name>
</gene>
<keyword evidence="6" id="KW-1133">Transmembrane helix</keyword>
<evidence type="ECO:0000256" key="1">
    <source>
        <dbReference type="ARBA" id="ARBA00022598"/>
    </source>
</evidence>
<dbReference type="OrthoDB" id="1706657at2759"/>
<evidence type="ECO:0000313" key="8">
    <source>
        <dbReference type="EMBL" id="MBA0857188.1"/>
    </source>
</evidence>
<dbReference type="PANTHER" id="PTHR42780:SF1">
    <property type="entry name" value="ISOLEUCINE--TRNA LIGASE, CYTOPLASMIC"/>
    <property type="match status" value="1"/>
</dbReference>
<dbReference type="SUPFAM" id="SSF52374">
    <property type="entry name" value="Nucleotidylyl transferase"/>
    <property type="match status" value="1"/>
</dbReference>
<feature type="transmembrane region" description="Helical" evidence="6">
    <location>
        <begin position="132"/>
        <end position="151"/>
    </location>
</feature>
<dbReference type="SUPFAM" id="SSF47323">
    <property type="entry name" value="Anticodon-binding domain of a subclass of class I aminoacyl-tRNA synthetases"/>
    <property type="match status" value="1"/>
</dbReference>
<dbReference type="GO" id="GO:0004822">
    <property type="term" value="F:isoleucine-tRNA ligase activity"/>
    <property type="evidence" value="ECO:0007669"/>
    <property type="project" value="InterPro"/>
</dbReference>
<evidence type="ECO:0000259" key="7">
    <source>
        <dbReference type="Pfam" id="PF00133"/>
    </source>
</evidence>
<name>A0A7J9LER6_GOSSC</name>
<feature type="domain" description="Aminoacyl-tRNA synthetase class Ia" evidence="7">
    <location>
        <begin position="61"/>
        <end position="254"/>
    </location>
</feature>
<reference evidence="8 9" key="1">
    <citation type="journal article" date="2019" name="Genome Biol. Evol.">
        <title>Insights into the evolution of the New World diploid cottons (Gossypium, subgenus Houzingenia) based on genome sequencing.</title>
        <authorList>
            <person name="Grover C.E."/>
            <person name="Arick M.A. 2nd"/>
            <person name="Thrash A."/>
            <person name="Conover J.L."/>
            <person name="Sanders W.S."/>
            <person name="Peterson D.G."/>
            <person name="Frelichowski J.E."/>
            <person name="Scheffler J.A."/>
            <person name="Scheffler B.E."/>
            <person name="Wendel J.F."/>
        </authorList>
    </citation>
    <scope>NUCLEOTIDE SEQUENCE [LARGE SCALE GENOMIC DNA]</scope>
    <source>
        <strain evidence="8">1</strain>
        <tissue evidence="8">Leaf</tissue>
    </source>
</reference>
<sequence length="337" mass="38617">MWISKDGVEVIVMDSVEKLERLSGAKVWPFFLWPGSNKLLFVLNSLLHFHLVMLYYQVFDLHRHIIDHITVPSTRGPEFGVLRRIDDVFDCWFASGSMPYAYIHYPLENVELFEKNFPGHFVAEGLDQTRGWFAFGILFLPLSFAGFTLLWCCQLHYSGHLHSEISFVVALSLLKMSKRLKSYPSPMKSLVTTGLFLVQNAKRLEYEGSAPFVPIFLNALSKSSNVLDQWINSATQSLVHFARQEMDAYRLYMVLLSSCKVMAPFTPFFTEVLYQNLRKVCDGAEESIHYCSFPQEEGKVVLCEENFRGISNMSFKISLARPALVFKENAIVALYAD</sequence>
<dbReference type="InterPro" id="IPR002300">
    <property type="entry name" value="aa-tRNA-synth_Ia"/>
</dbReference>
<keyword evidence="9" id="KW-1185">Reference proteome</keyword>
<keyword evidence="4" id="KW-0648">Protein biosynthesis</keyword>
<feature type="transmembrane region" description="Helical" evidence="6">
    <location>
        <begin position="39"/>
        <end position="56"/>
    </location>
</feature>
<evidence type="ECO:0000256" key="3">
    <source>
        <dbReference type="ARBA" id="ARBA00022840"/>
    </source>
</evidence>
<keyword evidence="5" id="KW-0030">Aminoacyl-tRNA synthetase</keyword>
<dbReference type="PANTHER" id="PTHR42780">
    <property type="entry name" value="SOLEUCYL-TRNA SYNTHETASE"/>
    <property type="match status" value="1"/>
</dbReference>